<reference evidence="2 3" key="1">
    <citation type="submission" date="2017-06" db="EMBL/GenBank/DDBJ databases">
        <title>Draft genome sequence of nitrogen-fixing Kosakonia pseudosacchari strain NN143 isolated from sugarcane roots.</title>
        <authorList>
            <person name="Li Y."/>
            <person name="Li S."/>
            <person name="Lin L."/>
            <person name="Wu X."/>
            <person name="Yang L."/>
            <person name="Li Y."/>
            <person name="An Q."/>
        </authorList>
    </citation>
    <scope>NUCLEOTIDE SEQUENCE [LARGE SCALE GENOMIC DNA]</scope>
    <source>
        <strain evidence="2 3">NN143</strain>
    </source>
</reference>
<dbReference type="EMBL" id="NITV01000016">
    <property type="protein sequence ID" value="PDO82770.1"/>
    <property type="molecule type" value="Genomic_DNA"/>
</dbReference>
<organism evidence="2 3">
    <name type="scientific">Kosakonia pseudosacchari</name>
    <dbReference type="NCBI Taxonomy" id="1646340"/>
    <lineage>
        <taxon>Bacteria</taxon>
        <taxon>Pseudomonadati</taxon>
        <taxon>Pseudomonadota</taxon>
        <taxon>Gammaproteobacteria</taxon>
        <taxon>Enterobacterales</taxon>
        <taxon>Enterobacteriaceae</taxon>
        <taxon>Kosakonia</taxon>
    </lineage>
</organism>
<keyword evidence="1" id="KW-1133">Transmembrane helix</keyword>
<sequence length="153" mass="17267">MKKDLNAKVLRQIRSDINQWNAGGFPPGKRLFYFIWGLPTVGGLFLVSAHPVSVSALVAALVSVVALVFARVVTATTPKTWSEALDKRLSVYQPQNLVAWNYLQKTASKKGKLEVHDLEWWYESEAITVSPEVKKPLRFLNNQPETNETESRK</sequence>
<comment type="caution">
    <text evidence="2">The sequence shown here is derived from an EMBL/GenBank/DDBJ whole genome shotgun (WGS) entry which is preliminary data.</text>
</comment>
<feature type="transmembrane region" description="Helical" evidence="1">
    <location>
        <begin position="31"/>
        <end position="48"/>
    </location>
</feature>
<dbReference type="Proteomes" id="UP000219642">
    <property type="component" value="Unassembled WGS sequence"/>
</dbReference>
<name>A0ABX4IJ96_9ENTR</name>
<gene>
    <name evidence="2" type="ORF">BK796_22065</name>
</gene>
<evidence type="ECO:0000313" key="2">
    <source>
        <dbReference type="EMBL" id="PDO82770.1"/>
    </source>
</evidence>
<keyword evidence="1" id="KW-0472">Membrane</keyword>
<evidence type="ECO:0008006" key="4">
    <source>
        <dbReference type="Google" id="ProtNLM"/>
    </source>
</evidence>
<protein>
    <recommendedName>
        <fullName evidence="4">Conjugal transfer protein</fullName>
    </recommendedName>
</protein>
<dbReference type="RefSeq" id="WP_097402019.1">
    <property type="nucleotide sequence ID" value="NZ_NITV01000016.1"/>
</dbReference>
<proteinExistence type="predicted"/>
<evidence type="ECO:0000313" key="3">
    <source>
        <dbReference type="Proteomes" id="UP000219642"/>
    </source>
</evidence>
<keyword evidence="3" id="KW-1185">Reference proteome</keyword>
<accession>A0ABX4IJ96</accession>
<evidence type="ECO:0000256" key="1">
    <source>
        <dbReference type="SAM" id="Phobius"/>
    </source>
</evidence>
<feature type="transmembrane region" description="Helical" evidence="1">
    <location>
        <begin position="54"/>
        <end position="73"/>
    </location>
</feature>
<keyword evidence="1" id="KW-0812">Transmembrane</keyword>